<name>A0A370DD79_9GAMM</name>
<dbReference type="Proteomes" id="UP000254266">
    <property type="component" value="Unassembled WGS sequence"/>
</dbReference>
<accession>A0A370DD79</accession>
<keyword evidence="1" id="KW-0732">Signal</keyword>
<dbReference type="EMBL" id="QFXC01000011">
    <property type="protein sequence ID" value="RDH82872.1"/>
    <property type="molecule type" value="Genomic_DNA"/>
</dbReference>
<sequence length="168" mass="19603">MQLKRLVLLVVINFFFQSSSASTLVDATFNVPASKTFSTYTLKKISPKYTELDYDALMSARFYIRTKLNSSWPDDDFTIDENRKGLSYDESNFNKRVFFTYTVLNSSEDKVLGCIYIKPSSNKKFDASVFIWTRQDLPEQKLHNLLLGDIKIWLSNDWPFKNIDYSLN</sequence>
<comment type="caution">
    <text evidence="2">The sequence shown here is derived from an EMBL/GenBank/DDBJ whole genome shotgun (WGS) entry which is preliminary data.</text>
</comment>
<dbReference type="AlphaFoldDB" id="A0A370DD79"/>
<feature type="chain" id="PRO_5017034143" evidence="1">
    <location>
        <begin position="22"/>
        <end position="168"/>
    </location>
</feature>
<evidence type="ECO:0000313" key="2">
    <source>
        <dbReference type="EMBL" id="RDH82872.1"/>
    </source>
</evidence>
<evidence type="ECO:0000256" key="1">
    <source>
        <dbReference type="SAM" id="SignalP"/>
    </source>
</evidence>
<feature type="signal peptide" evidence="1">
    <location>
        <begin position="1"/>
        <end position="21"/>
    </location>
</feature>
<organism evidence="2 3">
    <name type="scientific">endosymbiont of Galathealinum brachiosum</name>
    <dbReference type="NCBI Taxonomy" id="2200906"/>
    <lineage>
        <taxon>Bacteria</taxon>
        <taxon>Pseudomonadati</taxon>
        <taxon>Pseudomonadota</taxon>
        <taxon>Gammaproteobacteria</taxon>
        <taxon>sulfur-oxidizing symbionts</taxon>
    </lineage>
</organism>
<gene>
    <name evidence="2" type="ORF">DIZ80_11415</name>
</gene>
<keyword evidence="3" id="KW-1185">Reference proteome</keyword>
<proteinExistence type="predicted"/>
<reference evidence="2 3" key="1">
    <citation type="journal article" date="2018" name="ISME J.">
        <title>Endosymbiont genomes yield clues of tubeworm success.</title>
        <authorList>
            <person name="Li Y."/>
            <person name="Liles M.R."/>
            <person name="Halanych K.M."/>
        </authorList>
    </citation>
    <scope>NUCLEOTIDE SEQUENCE [LARGE SCALE GENOMIC DNA]</scope>
    <source>
        <strain evidence="2">A1464</strain>
    </source>
</reference>
<protein>
    <submittedName>
        <fullName evidence="2">Uncharacterized protein</fullName>
    </submittedName>
</protein>
<evidence type="ECO:0000313" key="3">
    <source>
        <dbReference type="Proteomes" id="UP000254266"/>
    </source>
</evidence>